<dbReference type="AlphaFoldDB" id="A0A091DH88"/>
<gene>
    <name evidence="2" type="ORF">H920_08765</name>
</gene>
<feature type="region of interest" description="Disordered" evidence="1">
    <location>
        <begin position="106"/>
        <end position="127"/>
    </location>
</feature>
<proteinExistence type="predicted"/>
<organism evidence="2 3">
    <name type="scientific">Fukomys damarensis</name>
    <name type="common">Damaraland mole rat</name>
    <name type="synonym">Cryptomys damarensis</name>
    <dbReference type="NCBI Taxonomy" id="885580"/>
    <lineage>
        <taxon>Eukaryota</taxon>
        <taxon>Metazoa</taxon>
        <taxon>Chordata</taxon>
        <taxon>Craniata</taxon>
        <taxon>Vertebrata</taxon>
        <taxon>Euteleostomi</taxon>
        <taxon>Mammalia</taxon>
        <taxon>Eutheria</taxon>
        <taxon>Euarchontoglires</taxon>
        <taxon>Glires</taxon>
        <taxon>Rodentia</taxon>
        <taxon>Hystricomorpha</taxon>
        <taxon>Bathyergidae</taxon>
        <taxon>Fukomys</taxon>
    </lineage>
</organism>
<name>A0A091DH88_FUKDA</name>
<evidence type="ECO:0000256" key="1">
    <source>
        <dbReference type="SAM" id="MobiDB-lite"/>
    </source>
</evidence>
<dbReference type="Proteomes" id="UP000028990">
    <property type="component" value="Unassembled WGS sequence"/>
</dbReference>
<evidence type="ECO:0000313" key="2">
    <source>
        <dbReference type="EMBL" id="KFO29853.1"/>
    </source>
</evidence>
<keyword evidence="3" id="KW-1185">Reference proteome</keyword>
<accession>A0A091DH88</accession>
<evidence type="ECO:0000313" key="3">
    <source>
        <dbReference type="Proteomes" id="UP000028990"/>
    </source>
</evidence>
<sequence>MSGEGKEYKMVVIDKVKTGRPGLAQTQGKLRRGYDTESVCKSKYGGECFTCVIAFTFDYSFSHLRFFDLTSVAPTILSLSCCHGGSGPSSSLRVDAHLSDHASPISSAMSSARHPGRLHMAGDKCTY</sequence>
<dbReference type="EMBL" id="KN122559">
    <property type="protein sequence ID" value="KFO29853.1"/>
    <property type="molecule type" value="Genomic_DNA"/>
</dbReference>
<protein>
    <submittedName>
        <fullName evidence="2">Uncharacterized protein</fullName>
    </submittedName>
</protein>
<reference evidence="2 3" key="1">
    <citation type="submission" date="2013-11" db="EMBL/GenBank/DDBJ databases">
        <title>The Damaraland mole rat (Fukomys damarensis) genome and evolution of African mole rats.</title>
        <authorList>
            <person name="Gladyshev V.N."/>
            <person name="Fang X."/>
        </authorList>
    </citation>
    <scope>NUCLEOTIDE SEQUENCE [LARGE SCALE GENOMIC DNA]</scope>
    <source>
        <tissue evidence="2">Liver</tissue>
    </source>
</reference>